<keyword evidence="7 11" id="KW-0573">Peptidoglycan synthesis</keyword>
<dbReference type="Pfam" id="PF00912">
    <property type="entry name" value="Transgly"/>
    <property type="match status" value="1"/>
</dbReference>
<dbReference type="Proteomes" id="UP000018542">
    <property type="component" value="Chromosome"/>
</dbReference>
<dbReference type="InterPro" id="IPR011812">
    <property type="entry name" value="Pep_trsgly"/>
</dbReference>
<feature type="domain" description="Glycosyl transferase family 51" evidence="13">
    <location>
        <begin position="267"/>
        <end position="429"/>
    </location>
</feature>
<dbReference type="KEGG" id="hni:W911_02985"/>
<dbReference type="GO" id="GO:0071555">
    <property type="term" value="P:cell wall organization"/>
    <property type="evidence" value="ECO:0007669"/>
    <property type="project" value="UniProtKB-KW"/>
</dbReference>
<keyword evidence="3 11" id="KW-0328">Glycosyltransferase</keyword>
<proteinExistence type="inferred from homology"/>
<dbReference type="InterPro" id="IPR036950">
    <property type="entry name" value="PBP_transglycosylase"/>
</dbReference>
<dbReference type="UniPathway" id="UPA00219"/>
<dbReference type="PANTHER" id="PTHR30400">
    <property type="entry name" value="MONOFUNCTIONAL BIOSYNTHETIC PEPTIDOGLYCAN TRANSGLYCOSYLASE"/>
    <property type="match status" value="1"/>
</dbReference>
<keyword evidence="5 11" id="KW-0812">Transmembrane</keyword>
<dbReference type="HOGENOM" id="CLU_555250_0_0_5"/>
<keyword evidence="8 11" id="KW-1133">Transmembrane helix</keyword>
<dbReference type="GO" id="GO:0008955">
    <property type="term" value="F:peptidoglycan glycosyltransferase activity"/>
    <property type="evidence" value="ECO:0007669"/>
    <property type="project" value="UniProtKB-UniRule"/>
</dbReference>
<dbReference type="STRING" id="1029756.W911_02985"/>
<sequence>MARDIAFVAEKDTPEDAGETFREARPLPEGPRSEGVPAAPPDTLLAAEAQAPGEPLDQPPIEAREAGLPQSEAEPEPDLSPPEPAASPRTDAVERAFAEERAVPDVPADVAPPDEPKPFTAGLTVDAAPETDAPAQDEKPADTTPTDTAASTSAAADDNSASFTSAVEGLFRPSEASSDDTHLITTGRRFNPSLSVPAPAPQTAGHEADPPSTSTANRWKRHLWTGARYIAYAVAGYLALVVLLIILFRFVNPPGSMLMLSKLLGGTAIDRTWVPFEAISPALARSVIVSEDSRFCAHRGIDMQAMRLALEEASRGSPRGASTISMQVTKNLFLWNAKSYLRKVVELPLTLVMEAVWPKKRILEVYLNIAEWGPGVFGAEAAARHHFDKPASKLTEREAALLAAALPNPAIRVASNPGPRTSRMARVIQARVRAFGSVAQCVVTAPPPAPPAAAKPKTPPKTAPARKPPAAKKPPQKQESQDWAPTLRFGP</sequence>
<keyword evidence="15" id="KW-1185">Reference proteome</keyword>
<evidence type="ECO:0000256" key="1">
    <source>
        <dbReference type="ARBA" id="ARBA00022475"/>
    </source>
</evidence>
<dbReference type="InterPro" id="IPR023346">
    <property type="entry name" value="Lysozyme-like_dom_sf"/>
</dbReference>
<protein>
    <recommendedName>
        <fullName evidence="11">Biosynthetic peptidoglycan transglycosylase</fullName>
        <ecNumber evidence="11">2.4.99.28</ecNumber>
    </recommendedName>
    <alternativeName>
        <fullName evidence="11">Glycan polymerase</fullName>
    </alternativeName>
    <alternativeName>
        <fullName evidence="11">Peptidoglycan glycosyltransferase MtgA</fullName>
        <shortName evidence="11">PGT</shortName>
    </alternativeName>
</protein>
<evidence type="ECO:0000256" key="4">
    <source>
        <dbReference type="ARBA" id="ARBA00022679"/>
    </source>
</evidence>
<keyword evidence="6 11" id="KW-0133">Cell shape</keyword>
<feature type="compositionally biased region" description="Basic and acidic residues" evidence="12">
    <location>
        <begin position="91"/>
        <end position="103"/>
    </location>
</feature>
<dbReference type="InterPro" id="IPR001264">
    <property type="entry name" value="Glyco_trans_51"/>
</dbReference>
<dbReference type="SUPFAM" id="SSF53955">
    <property type="entry name" value="Lysozyme-like"/>
    <property type="match status" value="1"/>
</dbReference>
<keyword evidence="4 11" id="KW-0808">Transferase</keyword>
<keyword evidence="10 11" id="KW-0961">Cell wall biogenesis/degradation</keyword>
<keyword evidence="2 11" id="KW-0997">Cell inner membrane</keyword>
<dbReference type="PATRIC" id="fig|1029756.8.peg.628"/>
<evidence type="ECO:0000256" key="10">
    <source>
        <dbReference type="ARBA" id="ARBA00023316"/>
    </source>
</evidence>
<comment type="similarity">
    <text evidence="11">Belongs to the glycosyltransferase 51 family.</text>
</comment>
<dbReference type="EMBL" id="CP006912">
    <property type="protein sequence ID" value="AHB47610.1"/>
    <property type="molecule type" value="Genomic_DNA"/>
</dbReference>
<comment type="catalytic activity">
    <reaction evidence="11">
        <text>[GlcNAc-(1-&gt;4)-Mur2Ac(oyl-L-Ala-gamma-D-Glu-L-Lys-D-Ala-D-Ala)](n)-di-trans,octa-cis-undecaprenyl diphosphate + beta-D-GlcNAc-(1-&gt;4)-Mur2Ac(oyl-L-Ala-gamma-D-Glu-L-Lys-D-Ala-D-Ala)-di-trans,octa-cis-undecaprenyl diphosphate = [GlcNAc-(1-&gt;4)-Mur2Ac(oyl-L-Ala-gamma-D-Glu-L-Lys-D-Ala-D-Ala)](n+1)-di-trans,octa-cis-undecaprenyl diphosphate + di-trans,octa-cis-undecaprenyl diphosphate + H(+)</text>
        <dbReference type="Rhea" id="RHEA:23708"/>
        <dbReference type="Rhea" id="RHEA-COMP:9602"/>
        <dbReference type="Rhea" id="RHEA-COMP:9603"/>
        <dbReference type="ChEBI" id="CHEBI:15378"/>
        <dbReference type="ChEBI" id="CHEBI:58405"/>
        <dbReference type="ChEBI" id="CHEBI:60033"/>
        <dbReference type="ChEBI" id="CHEBI:78435"/>
        <dbReference type="EC" id="2.4.99.28"/>
    </reaction>
</comment>
<evidence type="ECO:0000256" key="9">
    <source>
        <dbReference type="ARBA" id="ARBA00023136"/>
    </source>
</evidence>
<comment type="pathway">
    <text evidence="11">Cell wall biogenesis; peptidoglycan biosynthesis.</text>
</comment>
<dbReference type="EC" id="2.4.99.28" evidence="11"/>
<evidence type="ECO:0000256" key="6">
    <source>
        <dbReference type="ARBA" id="ARBA00022960"/>
    </source>
</evidence>
<dbReference type="GO" id="GO:0016763">
    <property type="term" value="F:pentosyltransferase activity"/>
    <property type="evidence" value="ECO:0007669"/>
    <property type="project" value="InterPro"/>
</dbReference>
<reference evidence="14 15" key="1">
    <citation type="journal article" date="2014" name="Genome Announc.">
        <title>Complete Genome Sequence of Hyphomicrobium nitrativorans Strain NL23, a Denitrifying Bacterium Isolated from Biofilm of a Methanol-Fed Denitrification System Treating Seawater at the Montreal Biodome.</title>
        <authorList>
            <person name="Martineau C."/>
            <person name="Villeneuve C."/>
            <person name="Mauffrey F."/>
            <person name="Villemur R."/>
        </authorList>
    </citation>
    <scope>NUCLEOTIDE SEQUENCE [LARGE SCALE GENOMIC DNA]</scope>
    <source>
        <strain evidence="14">NL23</strain>
    </source>
</reference>
<evidence type="ECO:0000256" key="12">
    <source>
        <dbReference type="SAM" id="MobiDB-lite"/>
    </source>
</evidence>
<evidence type="ECO:0000256" key="11">
    <source>
        <dbReference type="HAMAP-Rule" id="MF_00766"/>
    </source>
</evidence>
<dbReference type="PANTHER" id="PTHR30400:SF0">
    <property type="entry name" value="BIOSYNTHETIC PEPTIDOGLYCAN TRANSGLYCOSYLASE"/>
    <property type="match status" value="1"/>
</dbReference>
<evidence type="ECO:0000256" key="5">
    <source>
        <dbReference type="ARBA" id="ARBA00022692"/>
    </source>
</evidence>
<gene>
    <name evidence="11" type="primary">mtgA</name>
    <name evidence="14" type="ORF">W911_02985</name>
</gene>
<dbReference type="NCBIfam" id="TIGR02070">
    <property type="entry name" value="mono_pep_trsgly"/>
    <property type="match status" value="1"/>
</dbReference>
<feature type="region of interest" description="Disordered" evidence="12">
    <location>
        <begin position="1"/>
        <end position="216"/>
    </location>
</feature>
<accession>V5SC56</accession>
<feature type="transmembrane region" description="Helical" evidence="11">
    <location>
        <begin position="229"/>
        <end position="251"/>
    </location>
</feature>
<keyword evidence="1 11" id="KW-1003">Cell membrane</keyword>
<evidence type="ECO:0000256" key="3">
    <source>
        <dbReference type="ARBA" id="ARBA00022676"/>
    </source>
</evidence>
<comment type="function">
    <text evidence="11">Peptidoglycan polymerase that catalyzes glycan chain elongation from lipid-linked precursors.</text>
</comment>
<evidence type="ECO:0000259" key="13">
    <source>
        <dbReference type="Pfam" id="PF00912"/>
    </source>
</evidence>
<evidence type="ECO:0000313" key="15">
    <source>
        <dbReference type="Proteomes" id="UP000018542"/>
    </source>
</evidence>
<dbReference type="GO" id="GO:0009274">
    <property type="term" value="C:peptidoglycan-based cell wall"/>
    <property type="evidence" value="ECO:0007669"/>
    <property type="project" value="InterPro"/>
</dbReference>
<evidence type="ECO:0000256" key="2">
    <source>
        <dbReference type="ARBA" id="ARBA00022519"/>
    </source>
</evidence>
<dbReference type="GO" id="GO:0005886">
    <property type="term" value="C:plasma membrane"/>
    <property type="evidence" value="ECO:0007669"/>
    <property type="project" value="UniProtKB-SubCell"/>
</dbReference>
<feature type="region of interest" description="Disordered" evidence="12">
    <location>
        <begin position="446"/>
        <end position="491"/>
    </location>
</feature>
<evidence type="ECO:0000256" key="8">
    <source>
        <dbReference type="ARBA" id="ARBA00022989"/>
    </source>
</evidence>
<dbReference type="Gene3D" id="1.10.3810.10">
    <property type="entry name" value="Biosynthetic peptidoglycan transglycosylase-like"/>
    <property type="match status" value="1"/>
</dbReference>
<feature type="compositionally biased region" description="Pro residues" evidence="12">
    <location>
        <begin position="446"/>
        <end position="462"/>
    </location>
</feature>
<dbReference type="GO" id="GO:0008360">
    <property type="term" value="P:regulation of cell shape"/>
    <property type="evidence" value="ECO:0007669"/>
    <property type="project" value="UniProtKB-KW"/>
</dbReference>
<keyword evidence="9 11" id="KW-0472">Membrane</keyword>
<name>V5SC56_9HYPH</name>
<evidence type="ECO:0000313" key="14">
    <source>
        <dbReference type="EMBL" id="AHB47610.1"/>
    </source>
</evidence>
<dbReference type="GO" id="GO:0009252">
    <property type="term" value="P:peptidoglycan biosynthetic process"/>
    <property type="evidence" value="ECO:0007669"/>
    <property type="project" value="UniProtKB-UniRule"/>
</dbReference>
<feature type="compositionally biased region" description="Basic and acidic residues" evidence="12">
    <location>
        <begin position="1"/>
        <end position="26"/>
    </location>
</feature>
<organism evidence="14 15">
    <name type="scientific">Hyphomicrobium nitrativorans NL23</name>
    <dbReference type="NCBI Taxonomy" id="1029756"/>
    <lineage>
        <taxon>Bacteria</taxon>
        <taxon>Pseudomonadati</taxon>
        <taxon>Pseudomonadota</taxon>
        <taxon>Alphaproteobacteria</taxon>
        <taxon>Hyphomicrobiales</taxon>
        <taxon>Hyphomicrobiaceae</taxon>
        <taxon>Hyphomicrobium</taxon>
    </lineage>
</organism>
<evidence type="ECO:0000256" key="7">
    <source>
        <dbReference type="ARBA" id="ARBA00022984"/>
    </source>
</evidence>
<dbReference type="HAMAP" id="MF_00766">
    <property type="entry name" value="PGT_MtgA"/>
    <property type="match status" value="1"/>
</dbReference>
<dbReference type="AlphaFoldDB" id="V5SC56"/>
<comment type="subcellular location">
    <subcellularLocation>
        <location evidence="11">Cell inner membrane</location>
        <topology evidence="11">Single-pass membrane protein</topology>
    </subcellularLocation>
</comment>
<feature type="compositionally biased region" description="Low complexity" evidence="12">
    <location>
        <begin position="142"/>
        <end position="166"/>
    </location>
</feature>